<feature type="domain" description="RDD" evidence="6">
    <location>
        <begin position="20"/>
        <end position="123"/>
    </location>
</feature>
<dbReference type="Proteomes" id="UP001501637">
    <property type="component" value="Unassembled WGS sequence"/>
</dbReference>
<dbReference type="InterPro" id="IPR010432">
    <property type="entry name" value="RDD"/>
</dbReference>
<feature type="transmembrane region" description="Helical" evidence="5">
    <location>
        <begin position="60"/>
        <end position="86"/>
    </location>
</feature>
<dbReference type="Pfam" id="PF06271">
    <property type="entry name" value="RDD"/>
    <property type="match status" value="1"/>
</dbReference>
<keyword evidence="3 5" id="KW-1133">Transmembrane helix</keyword>
<evidence type="ECO:0000256" key="1">
    <source>
        <dbReference type="ARBA" id="ARBA00004141"/>
    </source>
</evidence>
<evidence type="ECO:0000313" key="8">
    <source>
        <dbReference type="Proteomes" id="UP001501637"/>
    </source>
</evidence>
<name>A0ABP6MB05_9ACTN</name>
<comment type="subcellular location">
    <subcellularLocation>
        <location evidence="1">Membrane</location>
        <topology evidence="1">Multi-pass membrane protein</topology>
    </subcellularLocation>
</comment>
<reference evidence="8" key="1">
    <citation type="journal article" date="2019" name="Int. J. Syst. Evol. Microbiol.">
        <title>The Global Catalogue of Microorganisms (GCM) 10K type strain sequencing project: providing services to taxonomists for standard genome sequencing and annotation.</title>
        <authorList>
            <consortium name="The Broad Institute Genomics Platform"/>
            <consortium name="The Broad Institute Genome Sequencing Center for Infectious Disease"/>
            <person name="Wu L."/>
            <person name="Ma J."/>
        </authorList>
    </citation>
    <scope>NUCLEOTIDE SEQUENCE [LARGE SCALE GENOMIC DNA]</scope>
    <source>
        <strain evidence="8">JCM 9092</strain>
    </source>
</reference>
<feature type="transmembrane region" description="Helical" evidence="5">
    <location>
        <begin position="106"/>
        <end position="128"/>
    </location>
</feature>
<feature type="transmembrane region" description="Helical" evidence="5">
    <location>
        <begin position="20"/>
        <end position="40"/>
    </location>
</feature>
<evidence type="ECO:0000313" key="7">
    <source>
        <dbReference type="EMBL" id="GAA3091072.1"/>
    </source>
</evidence>
<evidence type="ECO:0000259" key="6">
    <source>
        <dbReference type="Pfam" id="PF06271"/>
    </source>
</evidence>
<keyword evidence="4 5" id="KW-0472">Membrane</keyword>
<protein>
    <recommendedName>
        <fullName evidence="6">RDD domain-containing protein</fullName>
    </recommendedName>
</protein>
<accession>A0ABP6MB05</accession>
<comment type="caution">
    <text evidence="7">The sequence shown here is derived from an EMBL/GenBank/DDBJ whole genome shotgun (WGS) entry which is preliminary data.</text>
</comment>
<evidence type="ECO:0000256" key="2">
    <source>
        <dbReference type="ARBA" id="ARBA00022692"/>
    </source>
</evidence>
<gene>
    <name evidence="7" type="ORF">GCM10010449_13540</name>
</gene>
<evidence type="ECO:0000256" key="5">
    <source>
        <dbReference type="SAM" id="Phobius"/>
    </source>
</evidence>
<sequence length="151" mass="16060">MVNQQRIPTRHVSPAPARKATAAVVDALVALACGLAAGAVAGVKVSDGVVELRPQSPAVWGLALGVAVGVSFANHVLLTLAARASLGKVITGVRVIRACDGRRPGLFRLIGRWLFGFYWMVLFVPLHLATDSDVEQQDAVGLRMVRRTIRS</sequence>
<proteinExistence type="predicted"/>
<dbReference type="EMBL" id="BAAAUG010000022">
    <property type="protein sequence ID" value="GAA3091072.1"/>
    <property type="molecule type" value="Genomic_DNA"/>
</dbReference>
<keyword evidence="2 5" id="KW-0812">Transmembrane</keyword>
<evidence type="ECO:0000256" key="4">
    <source>
        <dbReference type="ARBA" id="ARBA00023136"/>
    </source>
</evidence>
<organism evidence="7 8">
    <name type="scientific">Streptomyces rectiviolaceus</name>
    <dbReference type="NCBI Taxonomy" id="332591"/>
    <lineage>
        <taxon>Bacteria</taxon>
        <taxon>Bacillati</taxon>
        <taxon>Actinomycetota</taxon>
        <taxon>Actinomycetes</taxon>
        <taxon>Kitasatosporales</taxon>
        <taxon>Streptomycetaceae</taxon>
        <taxon>Streptomyces</taxon>
    </lineage>
</organism>
<evidence type="ECO:0000256" key="3">
    <source>
        <dbReference type="ARBA" id="ARBA00022989"/>
    </source>
</evidence>
<keyword evidence="8" id="KW-1185">Reference proteome</keyword>